<organism evidence="1">
    <name type="scientific">Arundo donax</name>
    <name type="common">Giant reed</name>
    <name type="synonym">Donax arundinaceus</name>
    <dbReference type="NCBI Taxonomy" id="35708"/>
    <lineage>
        <taxon>Eukaryota</taxon>
        <taxon>Viridiplantae</taxon>
        <taxon>Streptophyta</taxon>
        <taxon>Embryophyta</taxon>
        <taxon>Tracheophyta</taxon>
        <taxon>Spermatophyta</taxon>
        <taxon>Magnoliopsida</taxon>
        <taxon>Liliopsida</taxon>
        <taxon>Poales</taxon>
        <taxon>Poaceae</taxon>
        <taxon>PACMAD clade</taxon>
        <taxon>Arundinoideae</taxon>
        <taxon>Arundineae</taxon>
        <taxon>Arundo</taxon>
    </lineage>
</organism>
<proteinExistence type="predicted"/>
<accession>A0A0A9GR05</accession>
<sequence length="42" mass="4742">MQAKLKVQPTSTSSLSRDPRAVRTNFVAQIVSEVCFRRSIYA</sequence>
<protein>
    <submittedName>
        <fullName evidence="1">Uncharacterized protein</fullName>
    </submittedName>
</protein>
<reference evidence="1" key="2">
    <citation type="journal article" date="2015" name="Data Brief">
        <title>Shoot transcriptome of the giant reed, Arundo donax.</title>
        <authorList>
            <person name="Barrero R.A."/>
            <person name="Guerrero F.D."/>
            <person name="Moolhuijzen P."/>
            <person name="Goolsby J.A."/>
            <person name="Tidwell J."/>
            <person name="Bellgard S.E."/>
            <person name="Bellgard M.I."/>
        </authorList>
    </citation>
    <scope>NUCLEOTIDE SEQUENCE</scope>
    <source>
        <tissue evidence="1">Shoot tissue taken approximately 20 cm above the soil surface</tissue>
    </source>
</reference>
<dbReference type="EMBL" id="GBRH01171004">
    <property type="protein sequence ID" value="JAE26892.1"/>
    <property type="molecule type" value="Transcribed_RNA"/>
</dbReference>
<evidence type="ECO:0000313" key="1">
    <source>
        <dbReference type="EMBL" id="JAE26892.1"/>
    </source>
</evidence>
<reference evidence="1" key="1">
    <citation type="submission" date="2014-09" db="EMBL/GenBank/DDBJ databases">
        <authorList>
            <person name="Magalhaes I.L.F."/>
            <person name="Oliveira U."/>
            <person name="Santos F.R."/>
            <person name="Vidigal T.H.D.A."/>
            <person name="Brescovit A.D."/>
            <person name="Santos A.J."/>
        </authorList>
    </citation>
    <scope>NUCLEOTIDE SEQUENCE</scope>
    <source>
        <tissue evidence="1">Shoot tissue taken approximately 20 cm above the soil surface</tissue>
    </source>
</reference>
<name>A0A0A9GR05_ARUDO</name>
<dbReference type="AlphaFoldDB" id="A0A0A9GR05"/>